<evidence type="ECO:0000313" key="13">
    <source>
        <dbReference type="Proteomes" id="UP000320333"/>
    </source>
</evidence>
<dbReference type="EMBL" id="QEAP01000398">
    <property type="protein sequence ID" value="TPX67442.1"/>
    <property type="molecule type" value="Genomic_DNA"/>
</dbReference>
<evidence type="ECO:0000256" key="2">
    <source>
        <dbReference type="ARBA" id="ARBA00022448"/>
    </source>
</evidence>
<keyword evidence="5" id="KW-0406">Ion transport</keyword>
<evidence type="ECO:0000256" key="9">
    <source>
        <dbReference type="SAM" id="Coils"/>
    </source>
</evidence>
<dbReference type="InterPro" id="IPR050866">
    <property type="entry name" value="CNG_cation_channel"/>
</dbReference>
<accession>A0A507EU94</accession>
<dbReference type="PROSITE" id="PS00889">
    <property type="entry name" value="CNMP_BINDING_2"/>
    <property type="match status" value="2"/>
</dbReference>
<dbReference type="PRINTS" id="PR00103">
    <property type="entry name" value="CAMPKINASE"/>
</dbReference>
<dbReference type="Gene3D" id="2.60.120.10">
    <property type="entry name" value="Jelly Rolls"/>
    <property type="match status" value="3"/>
</dbReference>
<dbReference type="GO" id="GO:0005221">
    <property type="term" value="F:intracellularly cyclic nucleotide-activated monoatomic cation channel activity"/>
    <property type="evidence" value="ECO:0007669"/>
    <property type="project" value="InterPro"/>
</dbReference>
<dbReference type="InterPro" id="IPR014710">
    <property type="entry name" value="RmlC-like_jellyroll"/>
</dbReference>
<feature type="coiled-coil region" evidence="9">
    <location>
        <begin position="13"/>
        <end position="89"/>
    </location>
</feature>
<reference evidence="12 13" key="1">
    <citation type="journal article" date="2019" name="Sci. Rep.">
        <title>Comparative genomics of chytrid fungi reveal insights into the obligate biotrophic and pathogenic lifestyle of Synchytrium endobioticum.</title>
        <authorList>
            <person name="van de Vossenberg B.T.L.H."/>
            <person name="Warris S."/>
            <person name="Nguyen H.D.T."/>
            <person name="van Gent-Pelzer M.P.E."/>
            <person name="Joly D.L."/>
            <person name="van de Geest H.C."/>
            <person name="Bonants P.J.M."/>
            <person name="Smith D.S."/>
            <person name="Levesque C.A."/>
            <person name="van der Lee T.A.J."/>
        </authorList>
    </citation>
    <scope>NUCLEOTIDE SEQUENCE [LARGE SCALE GENOMIC DNA]</scope>
    <source>
        <strain evidence="12 13">CBS 675.73</strain>
    </source>
</reference>
<name>A0A507EU94_9FUNG</name>
<evidence type="ECO:0000256" key="5">
    <source>
        <dbReference type="ARBA" id="ARBA00023065"/>
    </source>
</evidence>
<dbReference type="PANTHER" id="PTHR45638">
    <property type="entry name" value="CYCLIC NUCLEOTIDE-GATED CATION CHANNEL SUBUNIT A"/>
    <property type="match status" value="1"/>
</dbReference>
<evidence type="ECO:0000256" key="10">
    <source>
        <dbReference type="SAM" id="MobiDB-lite"/>
    </source>
</evidence>
<dbReference type="Pfam" id="PF00027">
    <property type="entry name" value="cNMP_binding"/>
    <property type="match status" value="2"/>
</dbReference>
<dbReference type="InterPro" id="IPR018488">
    <property type="entry name" value="cNMP-bd_CS"/>
</dbReference>
<organism evidence="12 13">
    <name type="scientific">Chytriomyces confervae</name>
    <dbReference type="NCBI Taxonomy" id="246404"/>
    <lineage>
        <taxon>Eukaryota</taxon>
        <taxon>Fungi</taxon>
        <taxon>Fungi incertae sedis</taxon>
        <taxon>Chytridiomycota</taxon>
        <taxon>Chytridiomycota incertae sedis</taxon>
        <taxon>Chytridiomycetes</taxon>
        <taxon>Chytridiales</taxon>
        <taxon>Chytriomycetaceae</taxon>
        <taxon>Chytriomyces</taxon>
    </lineage>
</organism>
<keyword evidence="4" id="KW-1133">Transmembrane helix</keyword>
<evidence type="ECO:0000259" key="11">
    <source>
        <dbReference type="PROSITE" id="PS50042"/>
    </source>
</evidence>
<dbReference type="SMART" id="SM00100">
    <property type="entry name" value="cNMP"/>
    <property type="match status" value="3"/>
</dbReference>
<evidence type="ECO:0000256" key="7">
    <source>
        <dbReference type="ARBA" id="ARBA00023286"/>
    </source>
</evidence>
<proteinExistence type="predicted"/>
<dbReference type="AlphaFoldDB" id="A0A507EU94"/>
<keyword evidence="13" id="KW-1185">Reference proteome</keyword>
<keyword evidence="9" id="KW-0175">Coiled coil</keyword>
<sequence>MTTARRPTSAASNAALSDRLAIQEETIARLTDRNRNLSEEMELQDTLVAGLRKANESLRQRAWAVLKHRDLLQATLESFSTAIRNLETKSQVLSDAERDFVKNEASFALLMKCMSDLHSIVSSSGGEGRSGRASEVKFLEESGQFQNVPRNKRRESKHISAQPAKQRSHVKVKTLLRLPIFASFPWEVIERIASTCADVSFNAGETIVKRGEIGTELFFLDEGKVSIVIGDSELSAPTPLAFFGEISVCMYYLLMPNLSLSSSIVSVFGLPRTATVIAKTDVSLTLVTKSALDSIVSEYPPAQKLLSDFKMHREIWWEHQQYVWSDNRLSSDLAVEMGRKGIKKLELFSGASDDFVNKLASTLKCIVFRENENIISVHEDADSMYFLISGAVQVIGSSGIVHAEMHAGASFGEVGILLSMKRTASIRAKEECYAFKLTKESLDKVALEFPAIKERLKAAAEERFNLFKTRASGTDIRMQKHVPDQFDLEVGEQSLSKLGMLANVDAGIISELAFLMIRKTWKKGETIIQCGDVGTSMFFLASGTIDVISEFGEVLDTACGPSAYFGEVAIIEEVPRTASIKCTSICSTYELKKEDVRRVMSKYPEIALQLKETADSRMQQYLMRSILA</sequence>
<dbReference type="STRING" id="246404.A0A507EU94"/>
<evidence type="ECO:0000256" key="4">
    <source>
        <dbReference type="ARBA" id="ARBA00022989"/>
    </source>
</evidence>
<keyword evidence="7" id="KW-1071">Ligand-gated ion channel</keyword>
<dbReference type="Proteomes" id="UP000320333">
    <property type="component" value="Unassembled WGS sequence"/>
</dbReference>
<dbReference type="PROSITE" id="PS50042">
    <property type="entry name" value="CNMP_BINDING_3"/>
    <property type="match status" value="3"/>
</dbReference>
<comment type="subcellular location">
    <subcellularLocation>
        <location evidence="1">Membrane</location>
        <topology evidence="1">Multi-pass membrane protein</topology>
    </subcellularLocation>
</comment>
<keyword evidence="3" id="KW-0812">Transmembrane</keyword>
<dbReference type="InterPro" id="IPR018490">
    <property type="entry name" value="cNMP-bd_dom_sf"/>
</dbReference>
<dbReference type="PROSITE" id="PS00888">
    <property type="entry name" value="CNMP_BINDING_1"/>
    <property type="match status" value="2"/>
</dbReference>
<protein>
    <recommendedName>
        <fullName evidence="11">Cyclic nucleotide-binding domain-containing protein</fullName>
    </recommendedName>
</protein>
<feature type="domain" description="Cyclic nucleotide-binding" evidence="11">
    <location>
        <begin position="500"/>
        <end position="617"/>
    </location>
</feature>
<evidence type="ECO:0000256" key="6">
    <source>
        <dbReference type="ARBA" id="ARBA00023136"/>
    </source>
</evidence>
<feature type="domain" description="Cyclic nucleotide-binding" evidence="11">
    <location>
        <begin position="180"/>
        <end position="296"/>
    </location>
</feature>
<dbReference type="CDD" id="cd00038">
    <property type="entry name" value="CAP_ED"/>
    <property type="match status" value="3"/>
</dbReference>
<evidence type="ECO:0000256" key="1">
    <source>
        <dbReference type="ARBA" id="ARBA00004141"/>
    </source>
</evidence>
<dbReference type="PANTHER" id="PTHR45638:SF11">
    <property type="entry name" value="CYCLIC NUCLEOTIDE-GATED CATION CHANNEL SUBUNIT A"/>
    <property type="match status" value="1"/>
</dbReference>
<dbReference type="SUPFAM" id="SSF51206">
    <property type="entry name" value="cAMP-binding domain-like"/>
    <property type="match status" value="3"/>
</dbReference>
<feature type="region of interest" description="Disordered" evidence="10">
    <location>
        <begin position="147"/>
        <end position="166"/>
    </location>
</feature>
<dbReference type="GO" id="GO:0016020">
    <property type="term" value="C:membrane"/>
    <property type="evidence" value="ECO:0007669"/>
    <property type="project" value="UniProtKB-SubCell"/>
</dbReference>
<gene>
    <name evidence="12" type="ORF">CcCBS67573_g07503</name>
</gene>
<keyword evidence="6" id="KW-0472">Membrane</keyword>
<evidence type="ECO:0000256" key="3">
    <source>
        <dbReference type="ARBA" id="ARBA00022692"/>
    </source>
</evidence>
<keyword evidence="2" id="KW-0813">Transport</keyword>
<dbReference type="InterPro" id="IPR000595">
    <property type="entry name" value="cNMP-bd_dom"/>
</dbReference>
<comment type="caution">
    <text evidence="12">The sequence shown here is derived from an EMBL/GenBank/DDBJ whole genome shotgun (WGS) entry which is preliminary data.</text>
</comment>
<feature type="domain" description="Cyclic nucleotide-binding" evidence="11">
    <location>
        <begin position="347"/>
        <end position="463"/>
    </location>
</feature>
<keyword evidence="8" id="KW-0407">Ion channel</keyword>
<dbReference type="GO" id="GO:0044877">
    <property type="term" value="F:protein-containing complex binding"/>
    <property type="evidence" value="ECO:0007669"/>
    <property type="project" value="TreeGrafter"/>
</dbReference>
<evidence type="ECO:0000256" key="8">
    <source>
        <dbReference type="ARBA" id="ARBA00023303"/>
    </source>
</evidence>
<evidence type="ECO:0000313" key="12">
    <source>
        <dbReference type="EMBL" id="TPX67442.1"/>
    </source>
</evidence>
<dbReference type="OrthoDB" id="421226at2759"/>